<keyword evidence="2" id="KW-0964">Secreted</keyword>
<evidence type="ECO:0000313" key="4">
    <source>
        <dbReference type="Proteomes" id="UP001568894"/>
    </source>
</evidence>
<dbReference type="RefSeq" id="WP_371570867.1">
    <property type="nucleotide sequence ID" value="NZ_JASMRN010000009.1"/>
</dbReference>
<dbReference type="Pfam" id="PF03022">
    <property type="entry name" value="MRJP"/>
    <property type="match status" value="1"/>
</dbReference>
<comment type="caution">
    <text evidence="3">The sequence shown here is derived from an EMBL/GenBank/DDBJ whole genome shotgun (WGS) entry which is preliminary data.</text>
</comment>
<dbReference type="SUPFAM" id="SSF63829">
    <property type="entry name" value="Calcium-dependent phosphotriesterase"/>
    <property type="match status" value="1"/>
</dbReference>
<name>A0ABV4KHJ3_9FLAO</name>
<gene>
    <name evidence="3" type="ORF">QO192_11935</name>
</gene>
<protein>
    <submittedName>
        <fullName evidence="3">L-dopachrome tautomerase-related protein</fullName>
    </submittedName>
</protein>
<accession>A0ABV4KHJ3</accession>
<organism evidence="3 4">
    <name type="scientific">Flavobacterium frigidarium</name>
    <dbReference type="NCBI Taxonomy" id="99286"/>
    <lineage>
        <taxon>Bacteria</taxon>
        <taxon>Pseudomonadati</taxon>
        <taxon>Bacteroidota</taxon>
        <taxon>Flavobacteriia</taxon>
        <taxon>Flavobacteriales</taxon>
        <taxon>Flavobacteriaceae</taxon>
        <taxon>Flavobacterium</taxon>
    </lineage>
</organism>
<keyword evidence="4" id="KW-1185">Reference proteome</keyword>
<evidence type="ECO:0000256" key="2">
    <source>
        <dbReference type="ARBA" id="ARBA00022525"/>
    </source>
</evidence>
<evidence type="ECO:0000256" key="1">
    <source>
        <dbReference type="ARBA" id="ARBA00004613"/>
    </source>
</evidence>
<dbReference type="EMBL" id="JASMRN010000009">
    <property type="protein sequence ID" value="MEZ7515989.1"/>
    <property type="molecule type" value="Genomic_DNA"/>
</dbReference>
<dbReference type="PANTHER" id="PTHR10009">
    <property type="entry name" value="PROTEIN YELLOW-RELATED"/>
    <property type="match status" value="1"/>
</dbReference>
<proteinExistence type="predicted"/>
<dbReference type="InterPro" id="IPR011042">
    <property type="entry name" value="6-blade_b-propeller_TolB-like"/>
</dbReference>
<dbReference type="InterPro" id="IPR017996">
    <property type="entry name" value="MRJP/yellow-related"/>
</dbReference>
<sequence length="354" mass="39195">MKKVLLIALSIASLTSCKKEVKKNTETKEKVVVAPAVTEIASFKGQQVTGVTVSTDGRVFVNFPRWRQGVTTAVAEVKKGKPSAFPNDSWNNWEIGKKVSDSVFVAVQSVVAFENDLYVLDTRNPEFKGVIAPPKLFVFDLSTNKLKKTYTFPESSYHKDSYINDLRVDKENGSIYLTDSGHAGLIVLNMETAEAKRVLDNNIATKAEVDHLTIDGQAFTNVVHSDGIALNPLDKKLYFHALSGYTLYAIDPLVLIHGTDKEIAQSVEKIAKTSAPDGMIYNNNGDLYYGDLEQNAIMKRDVNGVISIFVKGDEVKWPDTFSIYNNTLYYTNSRISEVNGPIDGMSFTVNTVKL</sequence>
<dbReference type="Gene3D" id="2.120.10.30">
    <property type="entry name" value="TolB, C-terminal domain"/>
    <property type="match status" value="1"/>
</dbReference>
<dbReference type="Proteomes" id="UP001568894">
    <property type="component" value="Unassembled WGS sequence"/>
</dbReference>
<evidence type="ECO:0000313" key="3">
    <source>
        <dbReference type="EMBL" id="MEZ7515989.1"/>
    </source>
</evidence>
<dbReference type="PANTHER" id="PTHR10009:SF18">
    <property type="entry name" value="PROTEIN YELLOW-LIKE PROTEIN"/>
    <property type="match status" value="1"/>
</dbReference>
<comment type="subcellular location">
    <subcellularLocation>
        <location evidence="1">Secreted</location>
    </subcellularLocation>
</comment>
<reference evidence="3 4" key="1">
    <citation type="submission" date="2023-05" db="EMBL/GenBank/DDBJ databases">
        <title>Adaptations of aquatic viruses from atmosphere-close ecosystems of the Central Arctic Ocean.</title>
        <authorList>
            <person name="Rahlff J."/>
            <person name="Holmfeldt K."/>
        </authorList>
    </citation>
    <scope>NUCLEOTIDE SEQUENCE [LARGE SCALE GENOMIC DNA]</scope>
    <source>
        <strain evidence="3 4">Arc14</strain>
    </source>
</reference>
<dbReference type="PROSITE" id="PS51257">
    <property type="entry name" value="PROKAR_LIPOPROTEIN"/>
    <property type="match status" value="1"/>
</dbReference>